<dbReference type="Proteomes" id="UP000480943">
    <property type="component" value="Unassembled WGS sequence"/>
</dbReference>
<proteinExistence type="predicted"/>
<keyword evidence="2" id="KW-0732">Signal</keyword>
<evidence type="ECO:0000256" key="2">
    <source>
        <dbReference type="SAM" id="SignalP"/>
    </source>
</evidence>
<evidence type="ECO:0000256" key="1">
    <source>
        <dbReference type="SAM" id="MobiDB-lite"/>
    </source>
</evidence>
<evidence type="ECO:0000313" key="5">
    <source>
        <dbReference type="Proteomes" id="UP000480943"/>
    </source>
</evidence>
<comment type="caution">
    <text evidence="4">The sequence shown here is derived from an EMBL/GenBank/DDBJ whole genome shotgun (WGS) entry which is preliminary data.</text>
</comment>
<sequence>MIMKHTNIRKVAVGVTLALCASPSFAKSILVTGSIDAVSPKVEFPTVKDQQAFVSPLNFVAKEAKLSGCRLTGDPAVAMKDHGDELVCLFEWTELPRGLSAAGMEARGFLLAEGTHKLGYKISYFSGSKLEKVLIKEGSTSISAVAPKPPVISKITTQLDTGTQIGEAVTNNKRAGGLKTLTVTVEPRSYRQNVRLKNVDSCTVEIGKDSCSMDVSTVSASDDKDSPLGQKVFKLWSDSDNNYFLPNNVIKAVDFKVKWDYRTPEIKAFAMQARSDESAEPISKEVDGTYFVVDNEQAKLVVTSAHEGLPGDWWLPEAKIEFVPDPSFKPQIPAFEIDGHTINSDSSNAVVQPQKSFVVVPSGPPAFVEGKYIFTFDLKQVADGKFLPKVTVNDRYDNKLEKTLDPVVFDREPPTVQLFYKQGRFNNDGKVYFLQDLTAVALDTFDGGAKINEIRVNGYRVDLEGKQEFVKRLAPKDDFSLAPQHTYPLTVKVSDSAGNTFIKSFNIAYMPMDYELESAGTKFYADVQRIKLKVQQTSGVQCPLYESESEILKYPFQYGEEQRCILEWTGTPNGASGVYVRGQALMTGHFEDTSKNTDNAINYRVWMYDKHGRKALAADETNKMDVVSAPELTMTVIQNNALSENRFPVDLRGGTVTNVRAKGVNADMQIAIDDGETVKTQMVRQRGFGSADNSVGSRIRVHQGKLWQEKSITAHARYSLTDDLSTDATIKVLYVPNRNIIAHITNDGVRQLDNANPVIKFNLGAYDSEAGGVVYKPETQGEWTVYLAQERFDRKERKMYYDALTNKVKLDKSGTSLFTLDLSNVGYTNFRYVGVAELESPDKTYHRRIVTNSGVHRVLKSGEIDGDVRVSRVSNRVPFALSLTYLPKTRADNDAKGNIYWEQSSDGKSNWKRMPKFDGKWRARDIIKEAGHYFVRAKVENKYTKVESVSEVIHILGYKVPDLKIEGVRMLHDGEKGSITLMDHDHEAREGEGSIEWSTDNVNWTQGGNTYELTGEGKRIRIYARMRYSHNELAENAAYDYTRYNVLVKEPQPVRISVIHPRLIESGKPLDLEGKVSLQSILLETPIESEWELPDGTVIKGNKLHYVPTKSDAEAGVTKLRFRAWATGFRSKTFREETLFLRTWEYKFPEFKVNMKYRTRYAPMTAIASIRQIGQRLPVKMDWGYHFEPFPGMTIIEDKTDKGRISFMVDKPGLHQLLTTVKDDRGNEKTYTEIIEVLDPPEPKVSLKGRYSTRFMRAPLDAVFRASVRLGHPDDRVESCDWYLDDKLVGETKRSTTFTLMNIGEGNHVLKMKVKSKFGIEHDELLDVVVVPNKPPECNMDLKYYGSVTQVYANCKDTDGKMSTYNWYKNGEAINAHSGNIQLFLNKDETADIKVEGFDDSGDKSTDSISVSSKT</sequence>
<feature type="region of interest" description="Disordered" evidence="1">
    <location>
        <begin position="1396"/>
        <end position="1415"/>
    </location>
</feature>
<dbReference type="InterPro" id="IPR022038">
    <property type="entry name" value="Ig-like_bact"/>
</dbReference>
<gene>
    <name evidence="4" type="ORF">F6450_02255</name>
</gene>
<feature type="signal peptide" evidence="2">
    <location>
        <begin position="1"/>
        <end position="26"/>
    </location>
</feature>
<name>A0AAD3ZX62_PHODD</name>
<protein>
    <recommendedName>
        <fullName evidence="3">Ig-like domain-containing protein</fullName>
    </recommendedName>
</protein>
<evidence type="ECO:0000313" key="4">
    <source>
        <dbReference type="EMBL" id="KAB1184338.1"/>
    </source>
</evidence>
<evidence type="ECO:0000259" key="3">
    <source>
        <dbReference type="Pfam" id="PF13750"/>
    </source>
</evidence>
<dbReference type="Pfam" id="PF13750">
    <property type="entry name" value="Big_3_3"/>
    <property type="match status" value="1"/>
</dbReference>
<feature type="domain" description="Ig-like" evidence="3">
    <location>
        <begin position="371"/>
        <end position="512"/>
    </location>
</feature>
<accession>A0AAD3ZX62</accession>
<organism evidence="4 5">
    <name type="scientific">Photobacterium damselae subsp. damselae</name>
    <name type="common">Listonella damsela</name>
    <dbReference type="NCBI Taxonomy" id="85581"/>
    <lineage>
        <taxon>Bacteria</taxon>
        <taxon>Pseudomonadati</taxon>
        <taxon>Pseudomonadota</taxon>
        <taxon>Gammaproteobacteria</taxon>
        <taxon>Vibrionales</taxon>
        <taxon>Vibrionaceae</taxon>
        <taxon>Photobacterium</taxon>
    </lineage>
</organism>
<dbReference type="EMBL" id="VZUQ01000023">
    <property type="protein sequence ID" value="KAB1184338.1"/>
    <property type="molecule type" value="Genomic_DNA"/>
</dbReference>
<feature type="chain" id="PRO_5042156825" description="Ig-like domain-containing protein" evidence="2">
    <location>
        <begin position="27"/>
        <end position="1415"/>
    </location>
</feature>
<reference evidence="4 5" key="1">
    <citation type="submission" date="2019-09" db="EMBL/GenBank/DDBJ databases">
        <title>Photobacterium damselae subsp. damselae CDC-2227-81, a human clinical isolate.</title>
        <authorList>
            <person name="Osorio C.R."/>
        </authorList>
    </citation>
    <scope>NUCLEOTIDE SEQUENCE [LARGE SCALE GENOMIC DNA]</scope>
    <source>
        <strain evidence="4 5">CDC-2227-81</strain>
    </source>
</reference>
<feature type="compositionally biased region" description="Basic and acidic residues" evidence="1">
    <location>
        <begin position="1396"/>
        <end position="1406"/>
    </location>
</feature>